<evidence type="ECO:0000256" key="1">
    <source>
        <dbReference type="ARBA" id="ARBA00023172"/>
    </source>
</evidence>
<dbReference type="SUPFAM" id="SSF56349">
    <property type="entry name" value="DNA breaking-rejoining enzymes"/>
    <property type="match status" value="1"/>
</dbReference>
<keyword evidence="3" id="KW-1185">Reference proteome</keyword>
<accession>A0ABY8XZQ5</accession>
<dbReference type="RefSeq" id="WP_285458633.1">
    <property type="nucleotide sequence ID" value="NZ_CP127173.1"/>
</dbReference>
<proteinExistence type="predicted"/>
<keyword evidence="1" id="KW-0233">DNA recombination</keyword>
<protein>
    <recommendedName>
        <fullName evidence="4">Tyr recombinase domain-containing protein</fullName>
    </recommendedName>
</protein>
<dbReference type="InterPro" id="IPR013762">
    <property type="entry name" value="Integrase-like_cat_sf"/>
</dbReference>
<organism evidence="2 3">
    <name type="scientific">Amycolatopsis nalaikhensis</name>
    <dbReference type="NCBI Taxonomy" id="715472"/>
    <lineage>
        <taxon>Bacteria</taxon>
        <taxon>Bacillati</taxon>
        <taxon>Actinomycetota</taxon>
        <taxon>Actinomycetes</taxon>
        <taxon>Pseudonocardiales</taxon>
        <taxon>Pseudonocardiaceae</taxon>
        <taxon>Amycolatopsis</taxon>
    </lineage>
</organism>
<dbReference type="InterPro" id="IPR011010">
    <property type="entry name" value="DNA_brk_join_enz"/>
</dbReference>
<reference evidence="2 3" key="1">
    <citation type="submission" date="2023-06" db="EMBL/GenBank/DDBJ databases">
        <authorList>
            <person name="Oyuntsetseg B."/>
            <person name="Kim S.B."/>
        </authorList>
    </citation>
    <scope>NUCLEOTIDE SEQUENCE [LARGE SCALE GENOMIC DNA]</scope>
    <source>
        <strain evidence="2 3">2-2</strain>
    </source>
</reference>
<gene>
    <name evidence="2" type="ORF">QP939_21685</name>
</gene>
<dbReference type="Proteomes" id="UP001227101">
    <property type="component" value="Chromosome"/>
</dbReference>
<evidence type="ECO:0000313" key="3">
    <source>
        <dbReference type="Proteomes" id="UP001227101"/>
    </source>
</evidence>
<dbReference type="Gene3D" id="1.10.443.10">
    <property type="entry name" value="Intergrase catalytic core"/>
    <property type="match status" value="1"/>
</dbReference>
<sequence>MKSHVYRKTAGTVLDEAGYSPRQIADFLGHARPSVTLDRYVGRGAVAPTIADAMEDLL</sequence>
<evidence type="ECO:0000313" key="2">
    <source>
        <dbReference type="EMBL" id="WIV61021.1"/>
    </source>
</evidence>
<evidence type="ECO:0008006" key="4">
    <source>
        <dbReference type="Google" id="ProtNLM"/>
    </source>
</evidence>
<name>A0ABY8XZQ5_9PSEU</name>
<dbReference type="EMBL" id="CP127173">
    <property type="protein sequence ID" value="WIV61021.1"/>
    <property type="molecule type" value="Genomic_DNA"/>
</dbReference>